<feature type="transmembrane region" description="Helical" evidence="7">
    <location>
        <begin position="214"/>
        <end position="234"/>
    </location>
</feature>
<evidence type="ECO:0000313" key="10">
    <source>
        <dbReference type="Proteomes" id="UP000248423"/>
    </source>
</evidence>
<feature type="transmembrane region" description="Helical" evidence="7">
    <location>
        <begin position="20"/>
        <end position="37"/>
    </location>
</feature>
<evidence type="ECO:0000256" key="6">
    <source>
        <dbReference type="SAM" id="MobiDB-lite"/>
    </source>
</evidence>
<keyword evidence="10" id="KW-1185">Reference proteome</keyword>
<feature type="transmembrane region" description="Helical" evidence="7">
    <location>
        <begin position="132"/>
        <end position="155"/>
    </location>
</feature>
<dbReference type="EMBL" id="KZ826433">
    <property type="protein sequence ID" value="PYI00834.1"/>
    <property type="molecule type" value="Genomic_DNA"/>
</dbReference>
<dbReference type="Proteomes" id="UP000248423">
    <property type="component" value="Unassembled WGS sequence"/>
</dbReference>
<evidence type="ECO:0000256" key="1">
    <source>
        <dbReference type="ARBA" id="ARBA00004141"/>
    </source>
</evidence>
<dbReference type="AlphaFoldDB" id="A0A319EAX4"/>
<feature type="compositionally biased region" description="Low complexity" evidence="6">
    <location>
        <begin position="312"/>
        <end position="322"/>
    </location>
</feature>
<evidence type="ECO:0000256" key="3">
    <source>
        <dbReference type="ARBA" id="ARBA00022989"/>
    </source>
</evidence>
<accession>A0A319EAX4</accession>
<evidence type="ECO:0000256" key="4">
    <source>
        <dbReference type="ARBA" id="ARBA00023136"/>
    </source>
</evidence>
<evidence type="ECO:0000259" key="8">
    <source>
        <dbReference type="Pfam" id="PF20684"/>
    </source>
</evidence>
<name>A0A319EAX4_ASPSB</name>
<dbReference type="PANTHER" id="PTHR33048:SF166">
    <property type="entry name" value="PTH11-LIKE INTEGRAL MEMBRANE PROTEIN"/>
    <property type="match status" value="1"/>
</dbReference>
<dbReference type="STRING" id="1448318.A0A319EAX4"/>
<organism evidence="9 10">
    <name type="scientific">Aspergillus sclerotiicarbonarius (strain CBS 121057 / IBT 28362)</name>
    <dbReference type="NCBI Taxonomy" id="1448318"/>
    <lineage>
        <taxon>Eukaryota</taxon>
        <taxon>Fungi</taxon>
        <taxon>Dikarya</taxon>
        <taxon>Ascomycota</taxon>
        <taxon>Pezizomycotina</taxon>
        <taxon>Eurotiomycetes</taxon>
        <taxon>Eurotiomycetidae</taxon>
        <taxon>Eurotiales</taxon>
        <taxon>Aspergillaceae</taxon>
        <taxon>Aspergillus</taxon>
        <taxon>Aspergillus subgen. Circumdati</taxon>
    </lineage>
</organism>
<proteinExistence type="inferred from homology"/>
<evidence type="ECO:0000313" key="9">
    <source>
        <dbReference type="EMBL" id="PYI00834.1"/>
    </source>
</evidence>
<sequence length="335" mass="37900">MLIQAFNMALFGTRTGIIEVYVLGMLAIGIMGLRLYMRRHRGQPFNLSDYLTMFCCFCLVYFMNATLVCSLWGTATYAPTGELSPVEKEHLQIGSKIAFVGLYIYGAYLWAQKAVVLCFIERLLGLLPWPYIWIRVSWAMLIVSFIAVELVYLTACRPVHLYWQVEPAPDACSRVAYPFINLFILNCATDVLLLVLPLPWIFKVRQPLCRRVQLLGLFSIGLLAIALAIFRLAAYECIFDGSLQVILNPIEEFLSAIVANFPTLWSLRRARVPAPPPDPVRPPPKRVPRALDSIMITETVDVEHCALEDRTQSTTTTDQSWGDDSDGHLVRKNHV</sequence>
<feature type="region of interest" description="Disordered" evidence="6">
    <location>
        <begin position="307"/>
        <end position="335"/>
    </location>
</feature>
<dbReference type="VEuPathDB" id="FungiDB:BO78DRAFT_29849"/>
<feature type="transmembrane region" description="Helical" evidence="7">
    <location>
        <begin position="49"/>
        <end position="73"/>
    </location>
</feature>
<reference evidence="9 10" key="1">
    <citation type="submission" date="2018-02" db="EMBL/GenBank/DDBJ databases">
        <title>The genomes of Aspergillus section Nigri reveals drivers in fungal speciation.</title>
        <authorList>
            <consortium name="DOE Joint Genome Institute"/>
            <person name="Vesth T.C."/>
            <person name="Nybo J."/>
            <person name="Theobald S."/>
            <person name="Brandl J."/>
            <person name="Frisvad J.C."/>
            <person name="Nielsen K.F."/>
            <person name="Lyhne E.K."/>
            <person name="Kogle M.E."/>
            <person name="Kuo A."/>
            <person name="Riley R."/>
            <person name="Clum A."/>
            <person name="Nolan M."/>
            <person name="Lipzen A."/>
            <person name="Salamov A."/>
            <person name="Henrissat B."/>
            <person name="Wiebenga A."/>
            <person name="De vries R.P."/>
            <person name="Grigoriev I.V."/>
            <person name="Mortensen U.H."/>
            <person name="Andersen M.R."/>
            <person name="Baker S.E."/>
        </authorList>
    </citation>
    <scope>NUCLEOTIDE SEQUENCE [LARGE SCALE GENOMIC DNA]</scope>
    <source>
        <strain evidence="9 10">CBS 121057</strain>
    </source>
</reference>
<dbReference type="Pfam" id="PF20684">
    <property type="entry name" value="Fung_rhodopsin"/>
    <property type="match status" value="1"/>
</dbReference>
<dbReference type="InterPro" id="IPR049326">
    <property type="entry name" value="Rhodopsin_dom_fungi"/>
</dbReference>
<comment type="similarity">
    <text evidence="5">Belongs to the SAT4 family.</text>
</comment>
<feature type="transmembrane region" description="Helical" evidence="7">
    <location>
        <begin position="175"/>
        <end position="202"/>
    </location>
</feature>
<keyword evidence="3 7" id="KW-1133">Transmembrane helix</keyword>
<dbReference type="InterPro" id="IPR052337">
    <property type="entry name" value="SAT4-like"/>
</dbReference>
<keyword evidence="4 7" id="KW-0472">Membrane</keyword>
<feature type="domain" description="Rhodopsin" evidence="8">
    <location>
        <begin position="33"/>
        <end position="267"/>
    </location>
</feature>
<dbReference type="GO" id="GO:0016020">
    <property type="term" value="C:membrane"/>
    <property type="evidence" value="ECO:0007669"/>
    <property type="project" value="UniProtKB-SubCell"/>
</dbReference>
<gene>
    <name evidence="9" type="ORF">BO78DRAFT_29849</name>
</gene>
<dbReference type="PANTHER" id="PTHR33048">
    <property type="entry name" value="PTH11-LIKE INTEGRAL MEMBRANE PROTEIN (AFU_ORTHOLOGUE AFUA_5G11245)"/>
    <property type="match status" value="1"/>
</dbReference>
<evidence type="ECO:0000256" key="7">
    <source>
        <dbReference type="SAM" id="Phobius"/>
    </source>
</evidence>
<protein>
    <recommendedName>
        <fullName evidence="8">Rhodopsin domain-containing protein</fullName>
    </recommendedName>
</protein>
<feature type="transmembrane region" description="Helical" evidence="7">
    <location>
        <begin position="93"/>
        <end position="111"/>
    </location>
</feature>
<comment type="subcellular location">
    <subcellularLocation>
        <location evidence="1">Membrane</location>
        <topology evidence="1">Multi-pass membrane protein</topology>
    </subcellularLocation>
</comment>
<evidence type="ECO:0000256" key="2">
    <source>
        <dbReference type="ARBA" id="ARBA00022692"/>
    </source>
</evidence>
<evidence type="ECO:0000256" key="5">
    <source>
        <dbReference type="ARBA" id="ARBA00038359"/>
    </source>
</evidence>
<keyword evidence="2 7" id="KW-0812">Transmembrane</keyword>
<dbReference type="OrthoDB" id="2988756at2759"/>